<feature type="binding site" evidence="17">
    <location>
        <position position="16"/>
    </location>
    <ligand>
        <name>ATP</name>
        <dbReference type="ChEBI" id="CHEBI:30616"/>
    </ligand>
</feature>
<keyword evidence="12 19" id="KW-0472">Membrane</keyword>
<dbReference type="InterPro" id="IPR033717">
    <property type="entry name" value="UDPK"/>
</dbReference>
<feature type="transmembrane region" description="Helical" evidence="19">
    <location>
        <begin position="54"/>
        <end position="75"/>
    </location>
</feature>
<proteinExistence type="inferred from homology"/>
<dbReference type="PANTHER" id="PTHR34299:SF1">
    <property type="entry name" value="DIACYLGLYCEROL KINASE"/>
    <property type="match status" value="1"/>
</dbReference>
<dbReference type="eggNOG" id="COG0818">
    <property type="taxonomic scope" value="Bacteria"/>
</dbReference>
<evidence type="ECO:0000256" key="7">
    <source>
        <dbReference type="ARBA" id="ARBA00022741"/>
    </source>
</evidence>
<evidence type="ECO:0000313" key="21">
    <source>
        <dbReference type="Proteomes" id="UP000182584"/>
    </source>
</evidence>
<dbReference type="PROSITE" id="PS01069">
    <property type="entry name" value="DAGK_PROKAR"/>
    <property type="match status" value="1"/>
</dbReference>
<gene>
    <name evidence="20" type="ORF">SAMN04487884_104204</name>
</gene>
<evidence type="ECO:0000256" key="16">
    <source>
        <dbReference type="PIRSR" id="PIRSR600829-2"/>
    </source>
</evidence>
<keyword evidence="6 19" id="KW-0812">Transmembrane</keyword>
<feature type="active site" description="Proton acceptor" evidence="15">
    <location>
        <position position="69"/>
    </location>
</feature>
<evidence type="ECO:0000256" key="6">
    <source>
        <dbReference type="ARBA" id="ARBA00022692"/>
    </source>
</evidence>
<evidence type="ECO:0000256" key="2">
    <source>
        <dbReference type="ARBA" id="ARBA00005967"/>
    </source>
</evidence>
<comment type="cofactor">
    <cofactor evidence="18">
        <name>Mg(2+)</name>
        <dbReference type="ChEBI" id="CHEBI:18420"/>
    </cofactor>
    <text evidence="18">Mn(2+), Zn(2+), Cd(2+) and Co(2+) support activity to lesser extents.</text>
</comment>
<feature type="binding site" evidence="17">
    <location>
        <begin position="94"/>
        <end position="95"/>
    </location>
    <ligand>
        <name>ATP</name>
        <dbReference type="ChEBI" id="CHEBI:30616"/>
    </ligand>
</feature>
<name>A0A1H9NI59_BUTFI</name>
<evidence type="ECO:0000256" key="3">
    <source>
        <dbReference type="ARBA" id="ARBA00022475"/>
    </source>
</evidence>
<comment type="subcellular location">
    <subcellularLocation>
        <location evidence="1">Cell membrane</location>
        <topology evidence="1">Multi-pass membrane protein</topology>
    </subcellularLocation>
</comment>
<feature type="binding site" evidence="17">
    <location>
        <position position="28"/>
    </location>
    <ligand>
        <name>ATP</name>
        <dbReference type="ChEBI" id="CHEBI:30616"/>
    </ligand>
</feature>
<feature type="binding site" evidence="16">
    <location>
        <position position="7"/>
    </location>
    <ligand>
        <name>substrate</name>
    </ligand>
</feature>
<evidence type="ECO:0000256" key="8">
    <source>
        <dbReference type="ARBA" id="ARBA00022777"/>
    </source>
</evidence>
<keyword evidence="11" id="KW-0443">Lipid metabolism</keyword>
<accession>A0A1H9NI59</accession>
<evidence type="ECO:0000256" key="13">
    <source>
        <dbReference type="ARBA" id="ARBA00023209"/>
    </source>
</evidence>
<dbReference type="EMBL" id="FOGJ01000004">
    <property type="protein sequence ID" value="SER35650.1"/>
    <property type="molecule type" value="Genomic_DNA"/>
</dbReference>
<feature type="binding site" evidence="18">
    <location>
        <position position="28"/>
    </location>
    <ligand>
        <name>a divalent metal cation</name>
        <dbReference type="ChEBI" id="CHEBI:60240"/>
    </ligand>
</feature>
<dbReference type="AlphaFoldDB" id="A0A1H9NI59"/>
<dbReference type="GO" id="GO:0016301">
    <property type="term" value="F:kinase activity"/>
    <property type="evidence" value="ECO:0007669"/>
    <property type="project" value="UniProtKB-KW"/>
</dbReference>
<evidence type="ECO:0000256" key="18">
    <source>
        <dbReference type="PIRSR" id="PIRSR600829-4"/>
    </source>
</evidence>
<keyword evidence="13" id="KW-0594">Phospholipid biosynthesis</keyword>
<evidence type="ECO:0000313" key="20">
    <source>
        <dbReference type="EMBL" id="SER35650.1"/>
    </source>
</evidence>
<feature type="binding site" evidence="16">
    <location>
        <position position="69"/>
    </location>
    <ligand>
        <name>substrate</name>
    </ligand>
</feature>
<evidence type="ECO:0000256" key="14">
    <source>
        <dbReference type="ARBA" id="ARBA00023264"/>
    </source>
</evidence>
<evidence type="ECO:0000256" key="19">
    <source>
        <dbReference type="SAM" id="Phobius"/>
    </source>
</evidence>
<dbReference type="Gene3D" id="1.10.287.3610">
    <property type="match status" value="1"/>
</dbReference>
<evidence type="ECO:0000256" key="17">
    <source>
        <dbReference type="PIRSR" id="PIRSR600829-3"/>
    </source>
</evidence>
<feature type="binding site" evidence="17">
    <location>
        <position position="76"/>
    </location>
    <ligand>
        <name>ATP</name>
        <dbReference type="ChEBI" id="CHEBI:30616"/>
    </ligand>
</feature>
<keyword evidence="18" id="KW-0479">Metal-binding</keyword>
<dbReference type="GO" id="GO:0046872">
    <property type="term" value="F:metal ion binding"/>
    <property type="evidence" value="ECO:0007669"/>
    <property type="project" value="UniProtKB-KW"/>
</dbReference>
<evidence type="ECO:0000256" key="9">
    <source>
        <dbReference type="ARBA" id="ARBA00022840"/>
    </source>
</evidence>
<protein>
    <submittedName>
        <fullName evidence="20">Diacylglycerol kinase (ATP)</fullName>
    </submittedName>
</protein>
<keyword evidence="7 17" id="KW-0547">Nucleotide-binding</keyword>
<feature type="binding site" evidence="17">
    <location>
        <position position="7"/>
    </location>
    <ligand>
        <name>ATP</name>
        <dbReference type="ChEBI" id="CHEBI:30616"/>
    </ligand>
</feature>
<keyword evidence="14" id="KW-1208">Phospholipid metabolism</keyword>
<evidence type="ECO:0000256" key="10">
    <source>
        <dbReference type="ARBA" id="ARBA00022989"/>
    </source>
</evidence>
<organism evidence="20 21">
    <name type="scientific">Butyrivibrio fibrisolvens</name>
    <dbReference type="NCBI Taxonomy" id="831"/>
    <lineage>
        <taxon>Bacteria</taxon>
        <taxon>Bacillati</taxon>
        <taxon>Bacillota</taxon>
        <taxon>Clostridia</taxon>
        <taxon>Lachnospirales</taxon>
        <taxon>Lachnospiraceae</taxon>
        <taxon>Butyrivibrio</taxon>
    </lineage>
</organism>
<feature type="transmembrane region" description="Helical" evidence="19">
    <location>
        <begin position="96"/>
        <end position="117"/>
    </location>
</feature>
<keyword evidence="4" id="KW-0444">Lipid biosynthesis</keyword>
<reference evidence="20 21" key="1">
    <citation type="submission" date="2016-10" db="EMBL/GenBank/DDBJ databases">
        <authorList>
            <person name="de Groot N.N."/>
        </authorList>
    </citation>
    <scope>NUCLEOTIDE SEQUENCE [LARGE SCALE GENOMIC DNA]</scope>
    <source>
        <strain evidence="20 21">AR40</strain>
    </source>
</reference>
<dbReference type="Pfam" id="PF01219">
    <property type="entry name" value="DAGK_prokar"/>
    <property type="match status" value="1"/>
</dbReference>
<feature type="transmembrane region" description="Helical" evidence="19">
    <location>
        <begin position="31"/>
        <end position="48"/>
    </location>
</feature>
<dbReference type="GO" id="GO:0005524">
    <property type="term" value="F:ATP binding"/>
    <property type="evidence" value="ECO:0007669"/>
    <property type="project" value="UniProtKB-KW"/>
</dbReference>
<dbReference type="GO" id="GO:0005886">
    <property type="term" value="C:plasma membrane"/>
    <property type="evidence" value="ECO:0007669"/>
    <property type="project" value="UniProtKB-SubCell"/>
</dbReference>
<evidence type="ECO:0000256" key="11">
    <source>
        <dbReference type="ARBA" id="ARBA00023098"/>
    </source>
</evidence>
<dbReference type="PANTHER" id="PTHR34299">
    <property type="entry name" value="DIACYLGLYCEROL KINASE"/>
    <property type="match status" value="1"/>
</dbReference>
<keyword evidence="3" id="KW-1003">Cell membrane</keyword>
<sequence>MENNQKRSPLYKSFGYAFEGIFNTIKDERNIKIHLVVTTLVIIFGFILKISLSEWFVCILLFAIIIPLELVNTAVEAVVDLASSEYAPLAKKAKDAAAGAVLVAAILSAVIGSIIFFPKLYYFIIGLFN</sequence>
<comment type="similarity">
    <text evidence="2">Belongs to the bacterial diacylglycerol kinase family.</text>
</comment>
<evidence type="ECO:0000256" key="4">
    <source>
        <dbReference type="ARBA" id="ARBA00022516"/>
    </source>
</evidence>
<evidence type="ECO:0000256" key="1">
    <source>
        <dbReference type="ARBA" id="ARBA00004651"/>
    </source>
</evidence>
<dbReference type="InterPro" id="IPR036945">
    <property type="entry name" value="DAGK_sf"/>
</dbReference>
<dbReference type="Proteomes" id="UP000182584">
    <property type="component" value="Unassembled WGS sequence"/>
</dbReference>
<dbReference type="InterPro" id="IPR000829">
    <property type="entry name" value="DAGK"/>
</dbReference>
<keyword evidence="9 17" id="KW-0067">ATP-binding</keyword>
<evidence type="ECO:0000256" key="5">
    <source>
        <dbReference type="ARBA" id="ARBA00022679"/>
    </source>
</evidence>
<keyword evidence="5" id="KW-0808">Transferase</keyword>
<dbReference type="CDD" id="cd14265">
    <property type="entry name" value="UDPK_IM_like"/>
    <property type="match status" value="1"/>
</dbReference>
<evidence type="ECO:0000256" key="12">
    <source>
        <dbReference type="ARBA" id="ARBA00023136"/>
    </source>
</evidence>
<evidence type="ECO:0000256" key="15">
    <source>
        <dbReference type="PIRSR" id="PIRSR600829-1"/>
    </source>
</evidence>
<dbReference type="GO" id="GO:0008654">
    <property type="term" value="P:phospholipid biosynthetic process"/>
    <property type="evidence" value="ECO:0007669"/>
    <property type="project" value="UniProtKB-KW"/>
</dbReference>
<keyword evidence="18" id="KW-0460">Magnesium</keyword>
<feature type="binding site" evidence="18">
    <location>
        <position position="76"/>
    </location>
    <ligand>
        <name>a divalent metal cation</name>
        <dbReference type="ChEBI" id="CHEBI:60240"/>
    </ligand>
</feature>
<keyword evidence="10 19" id="KW-1133">Transmembrane helix</keyword>
<keyword evidence="8 20" id="KW-0418">Kinase</keyword>